<sequence length="134" mass="14422">MKGKKTRSAHETQRRDGGALAETKAPRKSDLFGEERFCTSCGRAANCGRVQSLGLMTTVNGNGYRGRHGFGAARSAHACLAYKRLAGAATPRPLHSCRSIIYVVRITPTAGIFMTKLGVAGGFARIVARLKRRT</sequence>
<evidence type="ECO:0000313" key="2">
    <source>
        <dbReference type="EMBL" id="CAH2039969.1"/>
    </source>
</evidence>
<feature type="non-terminal residue" evidence="2">
    <location>
        <position position="134"/>
    </location>
</feature>
<keyword evidence="3" id="KW-1185">Reference proteome</keyword>
<feature type="region of interest" description="Disordered" evidence="1">
    <location>
        <begin position="1"/>
        <end position="27"/>
    </location>
</feature>
<name>A0ABN8HVR8_9NEOP</name>
<feature type="compositionally biased region" description="Basic and acidic residues" evidence="1">
    <location>
        <begin position="8"/>
        <end position="17"/>
    </location>
</feature>
<reference evidence="2" key="1">
    <citation type="submission" date="2022-03" db="EMBL/GenBank/DDBJ databases">
        <authorList>
            <person name="Martin H S."/>
        </authorList>
    </citation>
    <scope>NUCLEOTIDE SEQUENCE</scope>
</reference>
<gene>
    <name evidence="2" type="ORF">IPOD504_LOCUS2159</name>
</gene>
<evidence type="ECO:0000256" key="1">
    <source>
        <dbReference type="SAM" id="MobiDB-lite"/>
    </source>
</evidence>
<dbReference type="EMBL" id="OW152823">
    <property type="protein sequence ID" value="CAH2039969.1"/>
    <property type="molecule type" value="Genomic_DNA"/>
</dbReference>
<accession>A0ABN8HVR8</accession>
<evidence type="ECO:0000313" key="3">
    <source>
        <dbReference type="Proteomes" id="UP000837857"/>
    </source>
</evidence>
<protein>
    <submittedName>
        <fullName evidence="2">Uncharacterized protein</fullName>
    </submittedName>
</protein>
<organism evidence="2 3">
    <name type="scientific">Iphiclides podalirius</name>
    <name type="common">scarce swallowtail</name>
    <dbReference type="NCBI Taxonomy" id="110791"/>
    <lineage>
        <taxon>Eukaryota</taxon>
        <taxon>Metazoa</taxon>
        <taxon>Ecdysozoa</taxon>
        <taxon>Arthropoda</taxon>
        <taxon>Hexapoda</taxon>
        <taxon>Insecta</taxon>
        <taxon>Pterygota</taxon>
        <taxon>Neoptera</taxon>
        <taxon>Endopterygota</taxon>
        <taxon>Lepidoptera</taxon>
        <taxon>Glossata</taxon>
        <taxon>Ditrysia</taxon>
        <taxon>Papilionoidea</taxon>
        <taxon>Papilionidae</taxon>
        <taxon>Papilioninae</taxon>
        <taxon>Iphiclides</taxon>
    </lineage>
</organism>
<dbReference type="Proteomes" id="UP000837857">
    <property type="component" value="Chromosome 11"/>
</dbReference>
<proteinExistence type="predicted"/>